<proteinExistence type="predicted"/>
<accession>Q6ZJX2</accession>
<evidence type="ECO:0000313" key="1">
    <source>
        <dbReference type="EMBL" id="BAD03071.1"/>
    </source>
</evidence>
<sequence length="242" mass="26323">MAAMAAAPPLGFWTQRLPVRERRHRRHDADHLATVGVEDEQPSTVLEEPAPGGLPDLAGHVLGRTESDLAFKYLSGLLSLAVTPSSRKVSAIAATRPWRVPTTEVQGLELRVLVLHYDAEKFLPPPPRMAQKRSSPMAALSRSLPLGVHHGGTTTRSEVRPCFRSIRLKPPPLRNPSTPTVPLGPSRCPRVVPPLRRVCEEEEGYESNVGLLTKKIEHTGLGDLLSSCAGPKVGEMRACQSV</sequence>
<reference evidence="2" key="1">
    <citation type="journal article" date="2005" name="Nature">
        <title>The map-based sequence of the rice genome.</title>
        <authorList>
            <consortium name="International rice genome sequencing project (IRGSP)"/>
            <person name="Matsumoto T."/>
            <person name="Wu J."/>
            <person name="Kanamori H."/>
            <person name="Katayose Y."/>
            <person name="Fujisawa M."/>
            <person name="Namiki N."/>
            <person name="Mizuno H."/>
            <person name="Yamamoto K."/>
            <person name="Antonio B.A."/>
            <person name="Baba T."/>
            <person name="Sakata K."/>
            <person name="Nagamura Y."/>
            <person name="Aoki H."/>
            <person name="Arikawa K."/>
            <person name="Arita K."/>
            <person name="Bito T."/>
            <person name="Chiden Y."/>
            <person name="Fujitsuka N."/>
            <person name="Fukunaka R."/>
            <person name="Hamada M."/>
            <person name="Harada C."/>
            <person name="Hayashi A."/>
            <person name="Hijishita S."/>
            <person name="Honda M."/>
            <person name="Hosokawa S."/>
            <person name="Ichikawa Y."/>
            <person name="Idonuma A."/>
            <person name="Iijima M."/>
            <person name="Ikeda M."/>
            <person name="Ikeno M."/>
            <person name="Ito K."/>
            <person name="Ito S."/>
            <person name="Ito T."/>
            <person name="Ito Y."/>
            <person name="Ito Y."/>
            <person name="Iwabuchi A."/>
            <person name="Kamiya K."/>
            <person name="Karasawa W."/>
            <person name="Kurita K."/>
            <person name="Katagiri S."/>
            <person name="Kikuta A."/>
            <person name="Kobayashi H."/>
            <person name="Kobayashi N."/>
            <person name="Machita K."/>
            <person name="Maehara T."/>
            <person name="Masukawa M."/>
            <person name="Mizubayashi T."/>
            <person name="Mukai Y."/>
            <person name="Nagasaki H."/>
            <person name="Nagata Y."/>
            <person name="Naito S."/>
            <person name="Nakashima M."/>
            <person name="Nakama Y."/>
            <person name="Nakamichi Y."/>
            <person name="Nakamura M."/>
            <person name="Meguro A."/>
            <person name="Negishi M."/>
            <person name="Ohta I."/>
            <person name="Ohta T."/>
            <person name="Okamoto M."/>
            <person name="Ono N."/>
            <person name="Saji S."/>
            <person name="Sakaguchi M."/>
            <person name="Sakai K."/>
            <person name="Shibata M."/>
            <person name="Shimokawa T."/>
            <person name="Song J."/>
            <person name="Takazaki Y."/>
            <person name="Terasawa K."/>
            <person name="Tsugane M."/>
            <person name="Tsuji K."/>
            <person name="Ueda S."/>
            <person name="Waki K."/>
            <person name="Yamagata H."/>
            <person name="Yamamoto M."/>
            <person name="Yamamoto S."/>
            <person name="Yamane H."/>
            <person name="Yoshiki S."/>
            <person name="Yoshihara R."/>
            <person name="Yukawa K."/>
            <person name="Zhong H."/>
            <person name="Yano M."/>
            <person name="Yuan Q."/>
            <person name="Ouyang S."/>
            <person name="Liu J."/>
            <person name="Jones K.M."/>
            <person name="Gansberger K."/>
            <person name="Moffat K."/>
            <person name="Hill J."/>
            <person name="Bera J."/>
            <person name="Fadrosh D."/>
            <person name="Jin S."/>
            <person name="Johri S."/>
            <person name="Kim M."/>
            <person name="Overton L."/>
            <person name="Reardon M."/>
            <person name="Tsitrin T."/>
            <person name="Vuong H."/>
            <person name="Weaver B."/>
            <person name="Ciecko A."/>
            <person name="Tallon L."/>
            <person name="Jackson J."/>
            <person name="Pai G."/>
            <person name="Aken S.V."/>
            <person name="Utterback T."/>
            <person name="Reidmuller S."/>
            <person name="Feldblyum T."/>
            <person name="Hsiao J."/>
            <person name="Zismann V."/>
            <person name="Iobst S."/>
            <person name="de Vazeille A.R."/>
            <person name="Buell C.R."/>
            <person name="Ying K."/>
            <person name="Li Y."/>
            <person name="Lu T."/>
            <person name="Huang Y."/>
            <person name="Zhao Q."/>
            <person name="Feng Q."/>
            <person name="Zhang L."/>
            <person name="Zhu J."/>
            <person name="Weng Q."/>
            <person name="Mu J."/>
            <person name="Lu Y."/>
            <person name="Fan D."/>
            <person name="Liu Y."/>
            <person name="Guan J."/>
            <person name="Zhang Y."/>
            <person name="Yu S."/>
            <person name="Liu X."/>
            <person name="Zhang Y."/>
            <person name="Hong G."/>
            <person name="Han B."/>
            <person name="Choisne N."/>
            <person name="Demange N."/>
            <person name="Orjeda G."/>
            <person name="Samain S."/>
            <person name="Cattolico L."/>
            <person name="Pelletier E."/>
            <person name="Couloux A."/>
            <person name="Segurens B."/>
            <person name="Wincker P."/>
            <person name="D'Hont A."/>
            <person name="Scarpelli C."/>
            <person name="Weissenbach J."/>
            <person name="Salanoubat M."/>
            <person name="Quetier F."/>
            <person name="Yu Y."/>
            <person name="Kim H.R."/>
            <person name="Rambo T."/>
            <person name="Currie J."/>
            <person name="Collura K."/>
            <person name="Luo M."/>
            <person name="Yang T."/>
            <person name="Ammiraju J.S.S."/>
            <person name="Engler F."/>
            <person name="Soderlund C."/>
            <person name="Wing R.A."/>
            <person name="Palmer L.E."/>
            <person name="de la Bastide M."/>
            <person name="Spiegel L."/>
            <person name="Nascimento L."/>
            <person name="Zutavern T."/>
            <person name="O'Shaughnessy A."/>
            <person name="Dike S."/>
            <person name="Dedhia N."/>
            <person name="Preston R."/>
            <person name="Balija V."/>
            <person name="McCombie W.R."/>
            <person name="Chow T."/>
            <person name="Chen H."/>
            <person name="Chung M."/>
            <person name="Chen C."/>
            <person name="Shaw J."/>
            <person name="Wu H."/>
            <person name="Hsiao K."/>
            <person name="Chao Y."/>
            <person name="Chu M."/>
            <person name="Cheng C."/>
            <person name="Hour A."/>
            <person name="Lee P."/>
            <person name="Lin S."/>
            <person name="Lin Y."/>
            <person name="Liou J."/>
            <person name="Liu S."/>
            <person name="Hsing Y."/>
            <person name="Raghuvanshi S."/>
            <person name="Mohanty A."/>
            <person name="Bharti A.K."/>
            <person name="Gaur A."/>
            <person name="Gupta V."/>
            <person name="Kumar D."/>
            <person name="Ravi V."/>
            <person name="Vij S."/>
            <person name="Kapur A."/>
            <person name="Khurana P."/>
            <person name="Khurana P."/>
            <person name="Khurana J.P."/>
            <person name="Tyagi A.K."/>
            <person name="Gaikwad K."/>
            <person name="Singh A."/>
            <person name="Dalal V."/>
            <person name="Srivastava S."/>
            <person name="Dixit A."/>
            <person name="Pal A.K."/>
            <person name="Ghazi I.A."/>
            <person name="Yadav M."/>
            <person name="Pandit A."/>
            <person name="Bhargava A."/>
            <person name="Sureshbabu K."/>
            <person name="Batra K."/>
            <person name="Sharma T.R."/>
            <person name="Mohapatra T."/>
            <person name="Singh N.K."/>
            <person name="Messing J."/>
            <person name="Nelson A.B."/>
            <person name="Fuks G."/>
            <person name="Kavchok S."/>
            <person name="Keizer G."/>
            <person name="Linton E."/>
            <person name="Llaca V."/>
            <person name="Song R."/>
            <person name="Tanyolac B."/>
            <person name="Young S."/>
            <person name="Ho-Il K."/>
            <person name="Hahn J.H."/>
            <person name="Sangsakoo G."/>
            <person name="Vanavichit A."/>
            <person name="de Mattos Luiz.A.T."/>
            <person name="Zimmer P.D."/>
            <person name="Malone G."/>
            <person name="Dellagostin O."/>
            <person name="de Oliveira A.C."/>
            <person name="Bevan M."/>
            <person name="Bancroft I."/>
            <person name="Minx P."/>
            <person name="Cordum H."/>
            <person name="Wilson R."/>
            <person name="Cheng Z."/>
            <person name="Jin W."/>
            <person name="Jiang J."/>
            <person name="Leong S.A."/>
            <person name="Iwama H."/>
            <person name="Gojobori T."/>
            <person name="Itoh T."/>
            <person name="Niimura Y."/>
            <person name="Fujii Y."/>
            <person name="Habara T."/>
            <person name="Sakai H."/>
            <person name="Sato Y."/>
            <person name="Wilson G."/>
            <person name="Kumar K."/>
            <person name="McCouch S."/>
            <person name="Juretic N."/>
            <person name="Hoen D."/>
            <person name="Wright S."/>
            <person name="Bruskiewich R."/>
            <person name="Bureau T."/>
            <person name="Miyao A."/>
            <person name="Hirochika H."/>
            <person name="Nishikawa T."/>
            <person name="Kadowaki K."/>
            <person name="Sugiura M."/>
            <person name="Burr B."/>
            <person name="Sasaki T."/>
        </authorList>
    </citation>
    <scope>NUCLEOTIDE SEQUENCE [LARGE SCALE GENOMIC DNA]</scope>
    <source>
        <strain evidence="2">cv. Nipponbare</strain>
    </source>
</reference>
<dbReference type="AlphaFoldDB" id="Q6ZJX2"/>
<name>Q6ZJX2_ORYSJ</name>
<evidence type="ECO:0000313" key="2">
    <source>
        <dbReference type="Proteomes" id="UP000000763"/>
    </source>
</evidence>
<gene>
    <name evidence="1" type="primary">OJ1613_G04.18</name>
</gene>
<dbReference type="Proteomes" id="UP000000763">
    <property type="component" value="Chromosome 8"/>
</dbReference>
<dbReference type="EMBL" id="AP003896">
    <property type="protein sequence ID" value="BAD03071.1"/>
    <property type="molecule type" value="Genomic_DNA"/>
</dbReference>
<reference evidence="2" key="2">
    <citation type="journal article" date="2008" name="Nucleic Acids Res.">
        <title>The rice annotation project database (RAP-DB): 2008 update.</title>
        <authorList>
            <consortium name="The rice annotation project (RAP)"/>
        </authorList>
    </citation>
    <scope>GENOME REANNOTATION</scope>
    <source>
        <strain evidence="2">cv. Nipponbare</strain>
    </source>
</reference>
<protein>
    <submittedName>
        <fullName evidence="1">Uncharacterized protein</fullName>
    </submittedName>
</protein>
<organism evidence="1 2">
    <name type="scientific">Oryza sativa subsp. japonica</name>
    <name type="common">Rice</name>
    <dbReference type="NCBI Taxonomy" id="39947"/>
    <lineage>
        <taxon>Eukaryota</taxon>
        <taxon>Viridiplantae</taxon>
        <taxon>Streptophyta</taxon>
        <taxon>Embryophyta</taxon>
        <taxon>Tracheophyta</taxon>
        <taxon>Spermatophyta</taxon>
        <taxon>Magnoliopsida</taxon>
        <taxon>Liliopsida</taxon>
        <taxon>Poales</taxon>
        <taxon>Poaceae</taxon>
        <taxon>BOP clade</taxon>
        <taxon>Oryzoideae</taxon>
        <taxon>Oryzeae</taxon>
        <taxon>Oryzinae</taxon>
        <taxon>Oryza</taxon>
        <taxon>Oryza sativa</taxon>
    </lineage>
</organism>